<keyword evidence="2" id="KW-0805">Transcription regulation</keyword>
<dbReference type="OrthoDB" id="646694at2"/>
<reference evidence="6 7" key="1">
    <citation type="submission" date="2019-04" db="EMBL/GenBank/DDBJ databases">
        <authorList>
            <person name="Li Y."/>
            <person name="Wang J."/>
        </authorList>
    </citation>
    <scope>NUCLEOTIDE SEQUENCE [LARGE SCALE GENOMIC DNA]</scope>
    <source>
        <strain evidence="6 7">DSM 14668</strain>
    </source>
</reference>
<dbReference type="Gene3D" id="1.10.10.10">
    <property type="entry name" value="Winged helix-like DNA-binding domain superfamily/Winged helix DNA-binding domain"/>
    <property type="match status" value="1"/>
</dbReference>
<gene>
    <name evidence="6" type="ORF">E8A74_49395</name>
</gene>
<keyword evidence="7" id="KW-1185">Reference proteome</keyword>
<proteinExistence type="inferred from homology"/>
<accession>A0A4U1IIL9</accession>
<protein>
    <submittedName>
        <fullName evidence="6">LysR family transcriptional regulator</fullName>
    </submittedName>
</protein>
<dbReference type="InterPro" id="IPR036390">
    <property type="entry name" value="WH_DNA-bd_sf"/>
</dbReference>
<evidence type="ECO:0000256" key="2">
    <source>
        <dbReference type="ARBA" id="ARBA00023015"/>
    </source>
</evidence>
<dbReference type="AlphaFoldDB" id="A0A4U1IIL9"/>
<evidence type="ECO:0000313" key="6">
    <source>
        <dbReference type="EMBL" id="TKC93641.1"/>
    </source>
</evidence>
<name>A0A4U1IIL9_9BACT</name>
<keyword evidence="3" id="KW-0238">DNA-binding</keyword>
<dbReference type="EMBL" id="SSMQ01000120">
    <property type="protein sequence ID" value="TKC93641.1"/>
    <property type="molecule type" value="Genomic_DNA"/>
</dbReference>
<sequence>MLETSWLRAFAAFAEHKNFTHAARSLGLSQPALHAQVQKLAEIVGTPLYRRVGRALVLTDAGERVAAYARRTLAQQVAFVEGLRAGGPRARVVLCAGEGAYLYLLGEAVQRSVRDARTPLSLLVRDAAGTLAAVRTGEAHVGVLPLETRPPRLVVEPLAVVGQMLVVPEGHALAAKERVELADLEGAALVVPPEGQPQRVALDEALRAAGVRWDVAVEVRGWPLTLRFARLGAGLAVVNDFCRLPPGLVGRPIAGLPSQTYAAIRLADAPLEGGTERVWRRLLTAARR</sequence>
<dbReference type="Gene3D" id="3.40.190.290">
    <property type="match status" value="1"/>
</dbReference>
<dbReference type="SUPFAM" id="SSF46785">
    <property type="entry name" value="Winged helix' DNA-binding domain"/>
    <property type="match status" value="1"/>
</dbReference>
<dbReference type="GO" id="GO:0000976">
    <property type="term" value="F:transcription cis-regulatory region binding"/>
    <property type="evidence" value="ECO:0007669"/>
    <property type="project" value="TreeGrafter"/>
</dbReference>
<dbReference type="Pfam" id="PF03466">
    <property type="entry name" value="LysR_substrate"/>
    <property type="match status" value="1"/>
</dbReference>
<dbReference type="PRINTS" id="PR00039">
    <property type="entry name" value="HTHLYSR"/>
</dbReference>
<evidence type="ECO:0000313" key="7">
    <source>
        <dbReference type="Proteomes" id="UP000309215"/>
    </source>
</evidence>
<dbReference type="InterPro" id="IPR036388">
    <property type="entry name" value="WH-like_DNA-bd_sf"/>
</dbReference>
<dbReference type="GO" id="GO:0003700">
    <property type="term" value="F:DNA-binding transcription factor activity"/>
    <property type="evidence" value="ECO:0007669"/>
    <property type="project" value="InterPro"/>
</dbReference>
<evidence type="ECO:0000259" key="5">
    <source>
        <dbReference type="PROSITE" id="PS50931"/>
    </source>
</evidence>
<dbReference type="CDD" id="cd05466">
    <property type="entry name" value="PBP2_LTTR_substrate"/>
    <property type="match status" value="1"/>
</dbReference>
<dbReference type="InterPro" id="IPR005119">
    <property type="entry name" value="LysR_subst-bd"/>
</dbReference>
<keyword evidence="4" id="KW-0804">Transcription</keyword>
<dbReference type="Proteomes" id="UP000309215">
    <property type="component" value="Unassembled WGS sequence"/>
</dbReference>
<comment type="similarity">
    <text evidence="1">Belongs to the LysR transcriptional regulatory family.</text>
</comment>
<organism evidence="6 7">
    <name type="scientific">Polyangium fumosum</name>
    <dbReference type="NCBI Taxonomy" id="889272"/>
    <lineage>
        <taxon>Bacteria</taxon>
        <taxon>Pseudomonadati</taxon>
        <taxon>Myxococcota</taxon>
        <taxon>Polyangia</taxon>
        <taxon>Polyangiales</taxon>
        <taxon>Polyangiaceae</taxon>
        <taxon>Polyangium</taxon>
    </lineage>
</organism>
<evidence type="ECO:0000256" key="3">
    <source>
        <dbReference type="ARBA" id="ARBA00023125"/>
    </source>
</evidence>
<dbReference type="PANTHER" id="PTHR30126">
    <property type="entry name" value="HTH-TYPE TRANSCRIPTIONAL REGULATOR"/>
    <property type="match status" value="1"/>
</dbReference>
<dbReference type="InterPro" id="IPR000847">
    <property type="entry name" value="LysR_HTH_N"/>
</dbReference>
<dbReference type="Pfam" id="PF00126">
    <property type="entry name" value="HTH_1"/>
    <property type="match status" value="1"/>
</dbReference>
<dbReference type="PROSITE" id="PS50931">
    <property type="entry name" value="HTH_LYSR"/>
    <property type="match status" value="1"/>
</dbReference>
<evidence type="ECO:0000256" key="4">
    <source>
        <dbReference type="ARBA" id="ARBA00023163"/>
    </source>
</evidence>
<evidence type="ECO:0000256" key="1">
    <source>
        <dbReference type="ARBA" id="ARBA00009437"/>
    </source>
</evidence>
<dbReference type="SUPFAM" id="SSF53850">
    <property type="entry name" value="Periplasmic binding protein-like II"/>
    <property type="match status" value="1"/>
</dbReference>
<feature type="domain" description="HTH lysR-type" evidence="5">
    <location>
        <begin position="2"/>
        <end position="59"/>
    </location>
</feature>
<dbReference type="PANTHER" id="PTHR30126:SF39">
    <property type="entry name" value="HTH-TYPE TRANSCRIPTIONAL REGULATOR CYSL"/>
    <property type="match status" value="1"/>
</dbReference>
<dbReference type="RefSeq" id="WP_136936183.1">
    <property type="nucleotide sequence ID" value="NZ_SSMQ01000120.1"/>
</dbReference>
<comment type="caution">
    <text evidence="6">The sequence shown here is derived from an EMBL/GenBank/DDBJ whole genome shotgun (WGS) entry which is preliminary data.</text>
</comment>